<keyword evidence="4" id="KW-1185">Reference proteome</keyword>
<organism evidence="3 4">
    <name type="scientific">Lacticaseibacillus mingshuiensis</name>
    <dbReference type="NCBI Taxonomy" id="2799574"/>
    <lineage>
        <taxon>Bacteria</taxon>
        <taxon>Bacillati</taxon>
        <taxon>Bacillota</taxon>
        <taxon>Bacilli</taxon>
        <taxon>Lactobacillales</taxon>
        <taxon>Lactobacillaceae</taxon>
        <taxon>Lacticaseibacillus</taxon>
    </lineage>
</organism>
<dbReference type="Gene3D" id="1.10.260.40">
    <property type="entry name" value="lambda repressor-like DNA-binding domains"/>
    <property type="match status" value="1"/>
</dbReference>
<evidence type="ECO:0000313" key="3">
    <source>
        <dbReference type="EMBL" id="MFD1428702.1"/>
    </source>
</evidence>
<sequence length="105" mass="11800">MLSTDDIKKLRHERRMTQSELAERAGLSKSLVAQIETGQRKVTEETSSKLLTAFSSTKSLGIAATAKVDDLSDDSVVLMWRDKTLQDDESHIIRTLAKLLVEQRK</sequence>
<dbReference type="InterPro" id="IPR001387">
    <property type="entry name" value="Cro/C1-type_HTH"/>
</dbReference>
<feature type="domain" description="HTH cro/C1-type" evidence="2">
    <location>
        <begin position="7"/>
        <end position="60"/>
    </location>
</feature>
<dbReference type="SUPFAM" id="SSF47413">
    <property type="entry name" value="lambda repressor-like DNA-binding domains"/>
    <property type="match status" value="1"/>
</dbReference>
<dbReference type="InterPro" id="IPR010982">
    <property type="entry name" value="Lambda_DNA-bd_dom_sf"/>
</dbReference>
<gene>
    <name evidence="3" type="ORF">ACFQ4P_00385</name>
</gene>
<evidence type="ECO:0000259" key="2">
    <source>
        <dbReference type="PROSITE" id="PS50943"/>
    </source>
</evidence>
<proteinExistence type="predicted"/>
<dbReference type="Pfam" id="PF01381">
    <property type="entry name" value="HTH_3"/>
    <property type="match status" value="1"/>
</dbReference>
<feature type="region of interest" description="Disordered" evidence="1">
    <location>
        <begin position="1"/>
        <end position="21"/>
    </location>
</feature>
<reference evidence="4" key="1">
    <citation type="journal article" date="2019" name="Int. J. Syst. Evol. Microbiol.">
        <title>The Global Catalogue of Microorganisms (GCM) 10K type strain sequencing project: providing services to taxonomists for standard genome sequencing and annotation.</title>
        <authorList>
            <consortium name="The Broad Institute Genomics Platform"/>
            <consortium name="The Broad Institute Genome Sequencing Center for Infectious Disease"/>
            <person name="Wu L."/>
            <person name="Ma J."/>
        </authorList>
    </citation>
    <scope>NUCLEOTIDE SEQUENCE [LARGE SCALE GENOMIC DNA]</scope>
    <source>
        <strain evidence="4">CCM 8980</strain>
    </source>
</reference>
<dbReference type="Proteomes" id="UP001597196">
    <property type="component" value="Unassembled WGS sequence"/>
</dbReference>
<dbReference type="SMART" id="SM00530">
    <property type="entry name" value="HTH_XRE"/>
    <property type="match status" value="1"/>
</dbReference>
<protein>
    <submittedName>
        <fullName evidence="3">Helix-turn-helix domain-containing protein</fullName>
    </submittedName>
</protein>
<dbReference type="RefSeq" id="WP_203625640.1">
    <property type="nucleotide sequence ID" value="NZ_BOLQ01000001.1"/>
</dbReference>
<dbReference type="CDD" id="cd00093">
    <property type="entry name" value="HTH_XRE"/>
    <property type="match status" value="1"/>
</dbReference>
<dbReference type="EMBL" id="JBHTOC010000001">
    <property type="protein sequence ID" value="MFD1428702.1"/>
    <property type="molecule type" value="Genomic_DNA"/>
</dbReference>
<dbReference type="PROSITE" id="PS50943">
    <property type="entry name" value="HTH_CROC1"/>
    <property type="match status" value="1"/>
</dbReference>
<evidence type="ECO:0000313" key="4">
    <source>
        <dbReference type="Proteomes" id="UP001597196"/>
    </source>
</evidence>
<evidence type="ECO:0000256" key="1">
    <source>
        <dbReference type="SAM" id="MobiDB-lite"/>
    </source>
</evidence>
<name>A0ABW4CEI6_9LACO</name>
<accession>A0ABW4CEI6</accession>
<comment type="caution">
    <text evidence="3">The sequence shown here is derived from an EMBL/GenBank/DDBJ whole genome shotgun (WGS) entry which is preliminary data.</text>
</comment>